<keyword evidence="2" id="KW-1185">Reference proteome</keyword>
<proteinExistence type="predicted"/>
<dbReference type="AlphaFoldDB" id="A0A9X9PY53"/>
<evidence type="ECO:0000313" key="1">
    <source>
        <dbReference type="EMBL" id="VCW77211.1"/>
    </source>
</evidence>
<name>A0A9X9PY53_GULGU</name>
<protein>
    <submittedName>
        <fullName evidence="1">Uncharacterized protein</fullName>
    </submittedName>
</protein>
<accession>A0A9X9PY53</accession>
<gene>
    <name evidence="1" type="ORF">BN2614_LOCUS2</name>
</gene>
<reference evidence="1 2" key="1">
    <citation type="submission" date="2018-10" db="EMBL/GenBank/DDBJ databases">
        <authorList>
            <person name="Ekblom R."/>
            <person name="Jareborg N."/>
        </authorList>
    </citation>
    <scope>NUCLEOTIDE SEQUENCE [LARGE SCALE GENOMIC DNA]</scope>
    <source>
        <tissue evidence="1">Muscle</tissue>
    </source>
</reference>
<sequence length="139" mass="15669">MLVFPSRQESGFACWVVWPLRLYLGGFVVMSGICDPDYVRCVSMSDCVPISLYRVGQCAGLTMSAWRAALGCVYFASLLWGWTVCGPVRSGLCACVLVSFRSVFADRWGVEGRASRRWNRKLRRRLGGGERDFTFYSKL</sequence>
<evidence type="ECO:0000313" key="2">
    <source>
        <dbReference type="Proteomes" id="UP000269945"/>
    </source>
</evidence>
<dbReference type="EMBL" id="CYRY02008543">
    <property type="protein sequence ID" value="VCW77211.1"/>
    <property type="molecule type" value="Genomic_DNA"/>
</dbReference>
<comment type="caution">
    <text evidence="1">The sequence shown here is derived from an EMBL/GenBank/DDBJ whole genome shotgun (WGS) entry which is preliminary data.</text>
</comment>
<organism evidence="1 2">
    <name type="scientific">Gulo gulo</name>
    <name type="common">Wolverine</name>
    <name type="synonym">Gluton</name>
    <dbReference type="NCBI Taxonomy" id="48420"/>
    <lineage>
        <taxon>Eukaryota</taxon>
        <taxon>Metazoa</taxon>
        <taxon>Chordata</taxon>
        <taxon>Craniata</taxon>
        <taxon>Vertebrata</taxon>
        <taxon>Euteleostomi</taxon>
        <taxon>Mammalia</taxon>
        <taxon>Eutheria</taxon>
        <taxon>Laurasiatheria</taxon>
        <taxon>Carnivora</taxon>
        <taxon>Caniformia</taxon>
        <taxon>Musteloidea</taxon>
        <taxon>Mustelidae</taxon>
        <taxon>Guloninae</taxon>
        <taxon>Gulo</taxon>
    </lineage>
</organism>
<dbReference type="Proteomes" id="UP000269945">
    <property type="component" value="Unassembled WGS sequence"/>
</dbReference>